<dbReference type="GO" id="GO:0005886">
    <property type="term" value="C:plasma membrane"/>
    <property type="evidence" value="ECO:0007669"/>
    <property type="project" value="TreeGrafter"/>
</dbReference>
<dbReference type="PANTHER" id="PTHR23086:SF46">
    <property type="entry name" value="PHOSPHATIDYLINOSITOL 4-PHOSPHATE 5-KINASE-LIKE PROTEIN 1"/>
    <property type="match status" value="1"/>
</dbReference>
<keyword evidence="5" id="KW-1185">Reference proteome</keyword>
<dbReference type="InterPro" id="IPR027484">
    <property type="entry name" value="PInositol-4-P-5-kinase_N"/>
</dbReference>
<dbReference type="OMA" id="FTFTWRM"/>
<dbReference type="Proteomes" id="UP000887568">
    <property type="component" value="Unplaced"/>
</dbReference>
<dbReference type="Gene3D" id="3.30.800.10">
    <property type="entry name" value="Phosphatidylinositol Phosphate Kinase II Beta"/>
    <property type="match status" value="1"/>
</dbReference>
<proteinExistence type="predicted"/>
<dbReference type="SUPFAM" id="SSF56104">
    <property type="entry name" value="SAICAR synthase-like"/>
    <property type="match status" value="2"/>
</dbReference>
<accession>A0A914AJH1</accession>
<dbReference type="InterPro" id="IPR023610">
    <property type="entry name" value="PInositol-4/5-P-5/4-kinase"/>
</dbReference>
<evidence type="ECO:0000256" key="2">
    <source>
        <dbReference type="SAM" id="MobiDB-lite"/>
    </source>
</evidence>
<dbReference type="AlphaFoldDB" id="A0A914AJH1"/>
<keyword evidence="1" id="KW-0547">Nucleotide-binding</keyword>
<dbReference type="PANTHER" id="PTHR23086">
    <property type="entry name" value="PHOSPHATIDYLINOSITOL-4-PHOSPHATE 5-KINASE"/>
    <property type="match status" value="1"/>
</dbReference>
<protein>
    <recommendedName>
        <fullName evidence="3">PIPK domain-containing protein</fullName>
    </recommendedName>
</protein>
<dbReference type="GO" id="GO:0016308">
    <property type="term" value="F:1-phosphatidylinositol-4-phosphate 5-kinase activity"/>
    <property type="evidence" value="ECO:0007669"/>
    <property type="project" value="TreeGrafter"/>
</dbReference>
<evidence type="ECO:0000313" key="4">
    <source>
        <dbReference type="EnsemblMetazoa" id="XP_038063706.1"/>
    </source>
</evidence>
<sequence>MTEGPTLPSSSSPPDGRVQKEAASFATLVRKAKQQWSHRGIIEIDQQHRLYNVSRCIQMGMRGCIEPHPTSEVESVTHQEEDYLEVTTQKHFEKDIKKQFEFCCYAPKVFTSLRALVGITDTEYLESLAPSGSPVPCLEFITSSKSGMMFFLCNNKAFIMKTEKSQDIAFLRSQFLRRLVGHFHDFPHSLLVKIMGCYYIKMSGSKGLYFTVMQSVFYPDERITERYDLKGCSASRYVRPLEEGSKEVIVLKDNNFDGRKINIGAQASWFRRQVDIDSRFLEEQGIMDYSLLLGIQKLHADEKKTSDKLADVVSRARRSIKSVSDSPSRVCPDCGGRFPTWNRRSNIQNQQPASQPTKLPQAQETDKTGDNTERMVQEILDINVSSDSQQHASGSAGHHRTASGEVRTGTRHLGSAGDEIGNDTTEQTHGKEMEGVTTTGGENERNSLPGMVEDNRNQPELDVQGTRTSQLQHSLNLDPKALQNLSTNYCQCTSRFQLDKCNERNQRLLPDTANPLHIIDGDEDRYFVGIIDVLTQYGIKKKMEYLYKCLRYPTETFSTVKPEHYAKRFRELCNEKTEQKTSPEKGLTV</sequence>
<dbReference type="SMART" id="SM00330">
    <property type="entry name" value="PIPKc"/>
    <property type="match status" value="1"/>
</dbReference>
<organism evidence="4 5">
    <name type="scientific">Patiria miniata</name>
    <name type="common">Bat star</name>
    <name type="synonym">Asterina miniata</name>
    <dbReference type="NCBI Taxonomy" id="46514"/>
    <lineage>
        <taxon>Eukaryota</taxon>
        <taxon>Metazoa</taxon>
        <taxon>Echinodermata</taxon>
        <taxon>Eleutherozoa</taxon>
        <taxon>Asterozoa</taxon>
        <taxon>Asteroidea</taxon>
        <taxon>Valvatacea</taxon>
        <taxon>Valvatida</taxon>
        <taxon>Asterinidae</taxon>
        <taxon>Patiria</taxon>
    </lineage>
</organism>
<keyword evidence="1" id="KW-0067">ATP-binding</keyword>
<dbReference type="GO" id="GO:0005524">
    <property type="term" value="F:ATP binding"/>
    <property type="evidence" value="ECO:0007669"/>
    <property type="project" value="UniProtKB-UniRule"/>
</dbReference>
<dbReference type="PROSITE" id="PS51455">
    <property type="entry name" value="PIPK"/>
    <property type="match status" value="1"/>
</dbReference>
<feature type="region of interest" description="Disordered" evidence="2">
    <location>
        <begin position="322"/>
        <end position="369"/>
    </location>
</feature>
<evidence type="ECO:0000256" key="1">
    <source>
        <dbReference type="PROSITE-ProRule" id="PRU00781"/>
    </source>
</evidence>
<reference evidence="4" key="1">
    <citation type="submission" date="2022-11" db="UniProtKB">
        <authorList>
            <consortium name="EnsemblMetazoa"/>
        </authorList>
    </citation>
    <scope>IDENTIFICATION</scope>
</reference>
<dbReference type="InterPro" id="IPR002498">
    <property type="entry name" value="PInositol-4-P-4/5-kinase_core"/>
</dbReference>
<dbReference type="EnsemblMetazoa" id="XM_038207778.1">
    <property type="protein sequence ID" value="XP_038063706.1"/>
    <property type="gene ID" value="LOC119734334"/>
</dbReference>
<dbReference type="InterPro" id="IPR027483">
    <property type="entry name" value="PInositol-4-P-4/5-kinase_C_sf"/>
</dbReference>
<dbReference type="GO" id="GO:0046854">
    <property type="term" value="P:phosphatidylinositol phosphate biosynthetic process"/>
    <property type="evidence" value="ECO:0007669"/>
    <property type="project" value="TreeGrafter"/>
</dbReference>
<feature type="region of interest" description="Disordered" evidence="2">
    <location>
        <begin position="386"/>
        <end position="458"/>
    </location>
</feature>
<dbReference type="Gene3D" id="3.30.810.10">
    <property type="entry name" value="2-Layer Sandwich"/>
    <property type="match status" value="2"/>
</dbReference>
<name>A0A914AJH1_PATMI</name>
<dbReference type="GeneID" id="119734334"/>
<feature type="compositionally biased region" description="Polar residues" evidence="2">
    <location>
        <begin position="342"/>
        <end position="363"/>
    </location>
</feature>
<dbReference type="RefSeq" id="XP_038063706.1">
    <property type="nucleotide sequence ID" value="XM_038207778.1"/>
</dbReference>
<dbReference type="Pfam" id="PF01504">
    <property type="entry name" value="PIP5K"/>
    <property type="match status" value="1"/>
</dbReference>
<keyword evidence="1" id="KW-0418">Kinase</keyword>
<evidence type="ECO:0000313" key="5">
    <source>
        <dbReference type="Proteomes" id="UP000887568"/>
    </source>
</evidence>
<feature type="domain" description="PIPK" evidence="3">
    <location>
        <begin position="34"/>
        <end position="577"/>
    </location>
</feature>
<keyword evidence="1" id="KW-0808">Transferase</keyword>
<evidence type="ECO:0000259" key="3">
    <source>
        <dbReference type="PROSITE" id="PS51455"/>
    </source>
</evidence>
<dbReference type="OrthoDB" id="20783at2759"/>